<proteinExistence type="inferred from homology"/>
<keyword evidence="5" id="KW-0560">Oxidoreductase</keyword>
<accession>A0A381RUK8</accession>
<dbReference type="Gene3D" id="1.10.540.10">
    <property type="entry name" value="Acyl-CoA dehydrogenase/oxidase, N-terminal domain"/>
    <property type="match status" value="1"/>
</dbReference>
<gene>
    <name evidence="8" type="ORF">METZ01_LOCUS47512</name>
</gene>
<evidence type="ECO:0000256" key="1">
    <source>
        <dbReference type="ARBA" id="ARBA00001974"/>
    </source>
</evidence>
<keyword evidence="4" id="KW-0274">FAD</keyword>
<dbReference type="PANTHER" id="PTHR43884:SF20">
    <property type="entry name" value="ACYL-COA DEHYDROGENASE FADE28"/>
    <property type="match status" value="1"/>
</dbReference>
<dbReference type="InterPro" id="IPR036250">
    <property type="entry name" value="AcylCo_DH-like_C"/>
</dbReference>
<dbReference type="Gene3D" id="2.40.110.10">
    <property type="entry name" value="Butyryl-CoA Dehydrogenase, subunit A, domain 2"/>
    <property type="match status" value="1"/>
</dbReference>
<comment type="cofactor">
    <cofactor evidence="1">
        <name>FAD</name>
        <dbReference type="ChEBI" id="CHEBI:57692"/>
    </cofactor>
</comment>
<organism evidence="8">
    <name type="scientific">marine metagenome</name>
    <dbReference type="NCBI Taxonomy" id="408172"/>
    <lineage>
        <taxon>unclassified sequences</taxon>
        <taxon>metagenomes</taxon>
        <taxon>ecological metagenomes</taxon>
    </lineage>
</organism>
<dbReference type="GO" id="GO:0003995">
    <property type="term" value="F:acyl-CoA dehydrogenase activity"/>
    <property type="evidence" value="ECO:0007669"/>
    <property type="project" value="TreeGrafter"/>
</dbReference>
<dbReference type="Pfam" id="PF00441">
    <property type="entry name" value="Acyl-CoA_dh_1"/>
    <property type="match status" value="1"/>
</dbReference>
<dbReference type="InterPro" id="IPR013786">
    <property type="entry name" value="AcylCoA_DH/ox_N"/>
</dbReference>
<feature type="domain" description="Acyl-CoA dehydrogenase/oxidase C-terminal" evidence="6">
    <location>
        <begin position="223"/>
        <end position="354"/>
    </location>
</feature>
<evidence type="ECO:0000256" key="5">
    <source>
        <dbReference type="ARBA" id="ARBA00023002"/>
    </source>
</evidence>
<evidence type="ECO:0000259" key="7">
    <source>
        <dbReference type="Pfam" id="PF02771"/>
    </source>
</evidence>
<evidence type="ECO:0000256" key="3">
    <source>
        <dbReference type="ARBA" id="ARBA00022630"/>
    </source>
</evidence>
<dbReference type="InterPro" id="IPR009075">
    <property type="entry name" value="AcylCo_DH/oxidase_C"/>
</dbReference>
<evidence type="ECO:0000256" key="2">
    <source>
        <dbReference type="ARBA" id="ARBA00009347"/>
    </source>
</evidence>
<dbReference type="InterPro" id="IPR046373">
    <property type="entry name" value="Acyl-CoA_Oxase/DH_mid-dom_sf"/>
</dbReference>
<dbReference type="Gene3D" id="1.20.140.10">
    <property type="entry name" value="Butyryl-CoA Dehydrogenase, subunit A, domain 3"/>
    <property type="match status" value="1"/>
</dbReference>
<protein>
    <recommendedName>
        <fullName evidence="9">Acyl-CoA dehydrogenase/oxidase C-terminal domain-containing protein</fullName>
    </recommendedName>
</protein>
<evidence type="ECO:0000259" key="6">
    <source>
        <dbReference type="Pfam" id="PF00441"/>
    </source>
</evidence>
<evidence type="ECO:0000313" key="8">
    <source>
        <dbReference type="EMBL" id="SUZ94658.1"/>
    </source>
</evidence>
<reference evidence="8" key="1">
    <citation type="submission" date="2018-05" db="EMBL/GenBank/DDBJ databases">
        <authorList>
            <person name="Lanie J.A."/>
            <person name="Ng W.-L."/>
            <person name="Kazmierczak K.M."/>
            <person name="Andrzejewski T.M."/>
            <person name="Davidsen T.M."/>
            <person name="Wayne K.J."/>
            <person name="Tettelin H."/>
            <person name="Glass J.I."/>
            <person name="Rusch D."/>
            <person name="Podicherti R."/>
            <person name="Tsui H.-C.T."/>
            <person name="Winkler M.E."/>
        </authorList>
    </citation>
    <scope>NUCLEOTIDE SEQUENCE</scope>
</reference>
<dbReference type="SUPFAM" id="SSF56645">
    <property type="entry name" value="Acyl-CoA dehydrogenase NM domain-like"/>
    <property type="match status" value="1"/>
</dbReference>
<dbReference type="InterPro" id="IPR037069">
    <property type="entry name" value="AcylCoA_DH/ox_N_sf"/>
</dbReference>
<dbReference type="InterPro" id="IPR009100">
    <property type="entry name" value="AcylCoA_DH/oxidase_NM_dom_sf"/>
</dbReference>
<evidence type="ECO:0000256" key="4">
    <source>
        <dbReference type="ARBA" id="ARBA00022827"/>
    </source>
</evidence>
<dbReference type="AlphaFoldDB" id="A0A381RUK8"/>
<name>A0A381RUK8_9ZZZZ</name>
<dbReference type="Pfam" id="PF02771">
    <property type="entry name" value="Acyl-CoA_dh_N"/>
    <property type="match status" value="1"/>
</dbReference>
<dbReference type="EMBL" id="UINC01002254">
    <property type="protein sequence ID" value="SUZ94658.1"/>
    <property type="molecule type" value="Genomic_DNA"/>
</dbReference>
<feature type="domain" description="Acyl-CoA dehydrogenase/oxidase N-terminal" evidence="7">
    <location>
        <begin position="6"/>
        <end position="113"/>
    </location>
</feature>
<dbReference type="PANTHER" id="PTHR43884">
    <property type="entry name" value="ACYL-COA DEHYDROGENASE"/>
    <property type="match status" value="1"/>
</dbReference>
<dbReference type="SUPFAM" id="SSF47203">
    <property type="entry name" value="Acyl-CoA dehydrogenase C-terminal domain-like"/>
    <property type="match status" value="1"/>
</dbReference>
<evidence type="ECO:0008006" key="9">
    <source>
        <dbReference type="Google" id="ProtNLM"/>
    </source>
</evidence>
<dbReference type="GO" id="GO:0050660">
    <property type="term" value="F:flavin adenine dinucleotide binding"/>
    <property type="evidence" value="ECO:0007669"/>
    <property type="project" value="InterPro"/>
</dbReference>
<sequence length="359" mass="38923">VNFGFSEEQELLRDQVVRFITDECPIDVVRTFEPDTNRALWKKIAELGWVGLTVPERFGGSGLKWVDLTVVLEETGRGLCPLPLTSNALACAAILRSGSISQQKEWLPKIASGSVVFGFGLYDEPNWIDKDAITLDASDRITGTKTFVSDALLATHVMVGVQTKNGPALTMTDVNAVECVALDVMDRTKPAAQVSFDQVQATAECLLPISDADLDYLNSCGAVAITAEMVGAAEAVLGLTSDYAKERIQFGHPIGKYQGVKHRLADMFVDIESFKSLLYYAAWCVDDATDELSQAASRAKATASDAFAQIGIDGVGLHGAIGYTAEYDVQLYLKRAKWARAMFGDSDFHYDRVATLGGL</sequence>
<feature type="non-terminal residue" evidence="8">
    <location>
        <position position="1"/>
    </location>
</feature>
<keyword evidence="3" id="KW-0285">Flavoprotein</keyword>
<comment type="similarity">
    <text evidence="2">Belongs to the acyl-CoA dehydrogenase family.</text>
</comment>